<sequence>MFAQVVFNSKIKCMKKKQSFYYFYGKKNLLKIMRLLFILITMTSMTISANGFSQEQRVTLEMKNVGAMELFKQIQKETNLFFVYNDADLIPFDNISVSARDEAVDVLLNRVFTGLNFLFEGNVIIVKPLQVKDEKKEVKKFTIKGKVVDEKNQPLPGVTVRLDSTTVGCATNEKGMFELILPVEKGQLIFSFVGFKQEKRSFKAGEEISVKLKEETSDLDEVTVIAYGERNKKELISSVSSVKAKDLEEMPTSSLESLLQGRMAGVEINNVSAAPGGGGARVAIRGYNTLMQNGISDDTPLYVVDGVPIQSFTSPLTGTNTLAEIDPLTIESVEVLKDAASAAIYGSRASNGVILITTKQGKTGGATFQANASYSWGWITETPVQIQGNGERQWWLYAARHAIYGYTDRKTNLIKFPTSMEETLGTDGMYDFWWKNGLLGIGADVPLIPQLQDSLNPFYNNSTNWWKYTYKTGKTLNANLQASGGTERVKYMVGAGWYDEEGINVGSGFSRFNLLSNLNFIPRKNLTMDTRLALSYSDMSMSGGGLGSTKIAYMTVNPTGTSTLLPGSGAAYDQMFKFINDVSEKKYDFNIRASLRLAYQVISGLDVSATVSGDYHQSQVNRFEPSYMDANNGLSKSQGQMSGSMYFQTEELLHYNFSLKEQHNFDWLFGFSYTRQSSNSLKGQGKGSPSDYIHYVVDGMPELKEINGVQTAMQSFLSDFKEQKMVSYFGRLAYNFNRKYLTEITIRRDGSSVFGKNVRWATFPSIALGWNFSDESFMKNFWWLSHGKIRASWGKSGQTFLDPYLAQGTIDVGSTFLGVTGLMPSQMENRNLTWEKSDQYDLGVDMDLLEYRLKFKLDYYYKYTKAKLWQVTLPGTVYFHTSMWDNAMEISNEGLELETQFDILRETAVSWRLRFNISRNWNRLEKTYTGVDVDGKYVIGRSANELQVYRDLGYVQNADEVPITWDQKGNPRKLGSGGMAMPTREGMHHIADLNGDGVISDKDKYFAGSTLPKAYGGLASELKWKGFDLNVLFSYSLGRKMINVFRKGALNFNPTSLNGVFEDYRNVSFWEKEGDQSDYPVMSSIYYYYEGQFDGMIDSNIETVNFLRLKQLTVGYNLPTDWAKKCYLQGVRVFFTGENLFLWSNYSGLDPENVDVMDGIDRMQYYPSSRKITLGLTVKF</sequence>
<comment type="caution">
    <text evidence="9">The sequence shown here is derived from an EMBL/GenBank/DDBJ whole genome shotgun (WGS) entry which is preliminary data.</text>
</comment>
<keyword evidence="3 7" id="KW-1134">Transmembrane beta strand</keyword>
<dbReference type="InterPro" id="IPR023996">
    <property type="entry name" value="TonB-dep_OMP_SusC/RagA"/>
</dbReference>
<evidence type="ECO:0000256" key="4">
    <source>
        <dbReference type="ARBA" id="ARBA00022692"/>
    </source>
</evidence>
<reference evidence="9 10" key="1">
    <citation type="submission" date="2018-08" db="EMBL/GenBank/DDBJ databases">
        <title>A genome reference for cultivated species of the human gut microbiota.</title>
        <authorList>
            <person name="Zou Y."/>
            <person name="Xue W."/>
            <person name="Luo G."/>
        </authorList>
    </citation>
    <scope>NUCLEOTIDE SEQUENCE [LARGE SCALE GENOMIC DNA]</scope>
    <source>
        <strain evidence="9 10">AF34-33</strain>
    </source>
</reference>
<dbReference type="EMBL" id="QRPV01000013">
    <property type="protein sequence ID" value="RHM42254.1"/>
    <property type="molecule type" value="Genomic_DNA"/>
</dbReference>
<evidence type="ECO:0000256" key="7">
    <source>
        <dbReference type="PROSITE-ProRule" id="PRU01360"/>
    </source>
</evidence>
<evidence type="ECO:0000256" key="3">
    <source>
        <dbReference type="ARBA" id="ARBA00022452"/>
    </source>
</evidence>
<name>A0A415QGS6_9BACT</name>
<dbReference type="PROSITE" id="PS52016">
    <property type="entry name" value="TONB_DEPENDENT_REC_3"/>
    <property type="match status" value="1"/>
</dbReference>
<dbReference type="Pfam" id="PF13715">
    <property type="entry name" value="CarbopepD_reg_2"/>
    <property type="match status" value="1"/>
</dbReference>
<organism evidence="9 10">
    <name type="scientific">Butyricimonas virosa</name>
    <dbReference type="NCBI Taxonomy" id="544645"/>
    <lineage>
        <taxon>Bacteria</taxon>
        <taxon>Pseudomonadati</taxon>
        <taxon>Bacteroidota</taxon>
        <taxon>Bacteroidia</taxon>
        <taxon>Bacteroidales</taxon>
        <taxon>Odoribacteraceae</taxon>
        <taxon>Butyricimonas</taxon>
    </lineage>
</organism>
<feature type="domain" description="TonB-dependent receptor plug" evidence="8">
    <location>
        <begin position="232"/>
        <end position="353"/>
    </location>
</feature>
<protein>
    <submittedName>
        <fullName evidence="9">SusC/RagA family TonB-linked outer membrane protein</fullName>
    </submittedName>
</protein>
<dbReference type="Pfam" id="PF07715">
    <property type="entry name" value="Plug"/>
    <property type="match status" value="1"/>
</dbReference>
<dbReference type="Proteomes" id="UP000286038">
    <property type="component" value="Unassembled WGS sequence"/>
</dbReference>
<proteinExistence type="inferred from homology"/>
<dbReference type="InterPro" id="IPR037066">
    <property type="entry name" value="Plug_dom_sf"/>
</dbReference>
<evidence type="ECO:0000313" key="9">
    <source>
        <dbReference type="EMBL" id="RHM42254.1"/>
    </source>
</evidence>
<dbReference type="InterPro" id="IPR039426">
    <property type="entry name" value="TonB-dep_rcpt-like"/>
</dbReference>
<dbReference type="Gene3D" id="2.60.40.1120">
    <property type="entry name" value="Carboxypeptidase-like, regulatory domain"/>
    <property type="match status" value="1"/>
</dbReference>
<dbReference type="AlphaFoldDB" id="A0A415QGS6"/>
<dbReference type="InterPro" id="IPR012910">
    <property type="entry name" value="Plug_dom"/>
</dbReference>
<keyword evidence="2 7" id="KW-0813">Transport</keyword>
<dbReference type="NCBIfam" id="TIGR04057">
    <property type="entry name" value="SusC_RagA_signa"/>
    <property type="match status" value="1"/>
</dbReference>
<keyword evidence="5 7" id="KW-0472">Membrane</keyword>
<evidence type="ECO:0000259" key="8">
    <source>
        <dbReference type="Pfam" id="PF07715"/>
    </source>
</evidence>
<dbReference type="InterPro" id="IPR023997">
    <property type="entry name" value="TonB-dep_OMP_SusC/RagA_CS"/>
</dbReference>
<dbReference type="SUPFAM" id="SSF56935">
    <property type="entry name" value="Porins"/>
    <property type="match status" value="1"/>
</dbReference>
<keyword evidence="4 7" id="KW-0812">Transmembrane</keyword>
<evidence type="ECO:0000256" key="6">
    <source>
        <dbReference type="ARBA" id="ARBA00023237"/>
    </source>
</evidence>
<evidence type="ECO:0000256" key="1">
    <source>
        <dbReference type="ARBA" id="ARBA00004571"/>
    </source>
</evidence>
<evidence type="ECO:0000313" key="10">
    <source>
        <dbReference type="Proteomes" id="UP000286038"/>
    </source>
</evidence>
<dbReference type="InterPro" id="IPR036942">
    <property type="entry name" value="Beta-barrel_TonB_sf"/>
</dbReference>
<dbReference type="InterPro" id="IPR008969">
    <property type="entry name" value="CarboxyPept-like_regulatory"/>
</dbReference>
<dbReference type="Gene3D" id="2.40.170.20">
    <property type="entry name" value="TonB-dependent receptor, beta-barrel domain"/>
    <property type="match status" value="1"/>
</dbReference>
<comment type="similarity">
    <text evidence="7">Belongs to the TonB-dependent receptor family.</text>
</comment>
<keyword evidence="6 7" id="KW-0998">Cell outer membrane</keyword>
<dbReference type="SUPFAM" id="SSF49464">
    <property type="entry name" value="Carboxypeptidase regulatory domain-like"/>
    <property type="match status" value="1"/>
</dbReference>
<dbReference type="NCBIfam" id="TIGR04056">
    <property type="entry name" value="OMP_RagA_SusC"/>
    <property type="match status" value="1"/>
</dbReference>
<gene>
    <name evidence="9" type="ORF">DWZ68_11325</name>
</gene>
<comment type="subcellular location">
    <subcellularLocation>
        <location evidence="1 7">Cell outer membrane</location>
        <topology evidence="1 7">Multi-pass membrane protein</topology>
    </subcellularLocation>
</comment>
<evidence type="ECO:0000256" key="5">
    <source>
        <dbReference type="ARBA" id="ARBA00023136"/>
    </source>
</evidence>
<dbReference type="Gene3D" id="2.170.130.10">
    <property type="entry name" value="TonB-dependent receptor, plug domain"/>
    <property type="match status" value="1"/>
</dbReference>
<evidence type="ECO:0000256" key="2">
    <source>
        <dbReference type="ARBA" id="ARBA00022448"/>
    </source>
</evidence>
<accession>A0A415QGS6</accession>
<dbReference type="GO" id="GO:0009279">
    <property type="term" value="C:cell outer membrane"/>
    <property type="evidence" value="ECO:0007669"/>
    <property type="project" value="UniProtKB-SubCell"/>
</dbReference>